<evidence type="ECO:0000313" key="1">
    <source>
        <dbReference type="EMBL" id="OHV17125.1"/>
    </source>
</evidence>
<organism evidence="1 2">
    <name type="scientific">Methylorubrum extorquens</name>
    <name type="common">Methylobacterium dichloromethanicum</name>
    <name type="synonym">Methylobacterium extorquens</name>
    <dbReference type="NCBI Taxonomy" id="408"/>
    <lineage>
        <taxon>Bacteria</taxon>
        <taxon>Pseudomonadati</taxon>
        <taxon>Pseudomonadota</taxon>
        <taxon>Alphaproteobacteria</taxon>
        <taxon>Hyphomicrobiales</taxon>
        <taxon>Methylobacteriaceae</taxon>
        <taxon>Methylorubrum</taxon>
    </lineage>
</organism>
<comment type="caution">
    <text evidence="1">The sequence shown here is derived from an EMBL/GenBank/DDBJ whole genome shotgun (WGS) entry which is preliminary data.</text>
</comment>
<protein>
    <submittedName>
        <fullName evidence="1">Uncharacterized protein</fullName>
    </submittedName>
</protein>
<name>A0A1S1P7X2_METEX</name>
<sequence>MGAKLHGQRFQARVTPQHNSIIAKDEPIPAERRNKTPNLYAAAVRWYVCTTAPSRELSAAASIRRAMLRGAREDETPFIPYVPCEYLWRRSVRSNLRVPRREQQRPAMRSYLFLGVLGGLCDVTLAALRERDIDGRNLHGLTGILGSANRGPVAMNPAGLRWLRQWGEDELAGRTNLTPLAGMQVGEEVRAGSGLFNGFVGKFVGTAEGGAVGVISLEVMGAPFDYRLPIEDVHRAA</sequence>
<reference evidence="1 2" key="1">
    <citation type="submission" date="2016-10" db="EMBL/GenBank/DDBJ databases">
        <title>Draft genome sequence of Methylobacterium extorquens CP3, a seed endophyte of Crotalaria pumila with plant growth-promoting and metal tolerance properties.</title>
        <authorList>
            <person name="Sanchez-Lopez A.S."/>
            <person name="Van Hamme J.D."/>
            <person name="Thijs S."/>
            <person name="Mcammond B.M."/>
            <person name="Stevens V."/>
            <person name="Gonzalez-Chavez M.D.C."/>
            <person name="Vangronsveld J."/>
        </authorList>
    </citation>
    <scope>NUCLEOTIDE SEQUENCE [LARGE SCALE GENOMIC DNA]</scope>
    <source>
        <strain evidence="1 2">CP3</strain>
    </source>
</reference>
<dbReference type="AlphaFoldDB" id="A0A1S1P7X2"/>
<evidence type="ECO:0000313" key="2">
    <source>
        <dbReference type="Proteomes" id="UP000180215"/>
    </source>
</evidence>
<dbReference type="SUPFAM" id="SSF82679">
    <property type="entry name" value="N-utilization substance G protein NusG, N-terminal domain"/>
    <property type="match status" value="1"/>
</dbReference>
<dbReference type="EMBL" id="MNAO01000059">
    <property type="protein sequence ID" value="OHV17125.1"/>
    <property type="molecule type" value="Genomic_DNA"/>
</dbReference>
<dbReference type="GO" id="GO:0006354">
    <property type="term" value="P:DNA-templated transcription elongation"/>
    <property type="evidence" value="ECO:0007669"/>
    <property type="project" value="InterPro"/>
</dbReference>
<dbReference type="Proteomes" id="UP000180215">
    <property type="component" value="Unassembled WGS sequence"/>
</dbReference>
<gene>
    <name evidence="1" type="ORF">BK022_07455</name>
</gene>
<proteinExistence type="predicted"/>
<accession>A0A1S1P7X2</accession>
<dbReference type="InterPro" id="IPR036735">
    <property type="entry name" value="NGN_dom_sf"/>
</dbReference>